<organism evidence="6 7">
    <name type="scientific">Myxococcus xanthus (strain DK1622)</name>
    <dbReference type="NCBI Taxonomy" id="246197"/>
    <lineage>
        <taxon>Bacteria</taxon>
        <taxon>Pseudomonadati</taxon>
        <taxon>Myxococcota</taxon>
        <taxon>Myxococcia</taxon>
        <taxon>Myxococcales</taxon>
        <taxon>Cystobacterineae</taxon>
        <taxon>Myxococcaceae</taxon>
        <taxon>Myxococcus</taxon>
    </lineage>
</organism>
<reference evidence="6 7" key="1">
    <citation type="journal article" date="2006" name="Proc. Natl. Acad. Sci. U.S.A.">
        <title>Evolution of sensory complexity recorded in a myxobacterial genome.</title>
        <authorList>
            <person name="Goldman B.S."/>
            <person name="Nierman W.C."/>
            <person name="Kaiser D."/>
            <person name="Slater S.C."/>
            <person name="Durkin A.S."/>
            <person name="Eisen J.A."/>
            <person name="Ronning C.M."/>
            <person name="Barbazuk W.B."/>
            <person name="Blanchard M."/>
            <person name="Field C."/>
            <person name="Halling C."/>
            <person name="Hinkle G."/>
            <person name="Iartchuk O."/>
            <person name="Kim H.S."/>
            <person name="Mackenzie C."/>
            <person name="Madupu R."/>
            <person name="Miller N."/>
            <person name="Shvartsbeyn A."/>
            <person name="Sullivan S.A."/>
            <person name="Vaudin M."/>
            <person name="Wiegand R."/>
            <person name="Kaplan H.B."/>
        </authorList>
    </citation>
    <scope>NUCLEOTIDE SEQUENCE [LARGE SCALE GENOMIC DNA]</scope>
    <source>
        <strain evidence="7">DK1622</strain>
    </source>
</reference>
<dbReference type="InterPro" id="IPR018060">
    <property type="entry name" value="HTH_AraC"/>
</dbReference>
<dbReference type="PANTHER" id="PTHR46796">
    <property type="entry name" value="HTH-TYPE TRANSCRIPTIONAL ACTIVATOR RHAS-RELATED"/>
    <property type="match status" value="1"/>
</dbReference>
<dbReference type="GO" id="GO:0003700">
    <property type="term" value="F:DNA-binding transcription factor activity"/>
    <property type="evidence" value="ECO:0007669"/>
    <property type="project" value="InterPro"/>
</dbReference>
<evidence type="ECO:0000313" key="7">
    <source>
        <dbReference type="Proteomes" id="UP000002402"/>
    </source>
</evidence>
<proteinExistence type="predicted"/>
<dbReference type="EMBL" id="CP000113">
    <property type="protein sequence ID" value="ABF90988.1"/>
    <property type="molecule type" value="Genomic_DNA"/>
</dbReference>
<feature type="domain" description="HTH araC/xylS-type" evidence="5">
    <location>
        <begin position="204"/>
        <end position="301"/>
    </location>
</feature>
<sequence length="310" mass="33905">MHRPPNLRNRAGRGALGQGLASSRGMRRRRHARMAHRARPMPPPRLARARVPPSREDRWLGRVFFGPRRLMYVGPLAPTDPHAHPTFQVLLSLDAPVRLRDARQQEVACQAAVVPPDAEHAIVEGALAAVLLHVPAEDLVGRRLATLGIGADAAAWGAAGERLRACGIGRLPVRWAEAEAQTQVLLRELQADAGVAKPTHPAVKKLLRLLPEALEEDVRLATLAPRVGLSVGRLSHLFSAQVGFPLRPYILWLRLHRAAEHLQQGASLTEAAHAAGFTDSAHLNHAFRRTFGLKPSEIAGVVEWVRPPSR</sequence>
<dbReference type="InterPro" id="IPR050204">
    <property type="entry name" value="AraC_XylS_family_regulators"/>
</dbReference>
<dbReference type="Pfam" id="PF12833">
    <property type="entry name" value="HTH_18"/>
    <property type="match status" value="1"/>
</dbReference>
<keyword evidence="3" id="KW-0804">Transcription</keyword>
<evidence type="ECO:0000259" key="5">
    <source>
        <dbReference type="PROSITE" id="PS01124"/>
    </source>
</evidence>
<evidence type="ECO:0000256" key="3">
    <source>
        <dbReference type="ARBA" id="ARBA00023163"/>
    </source>
</evidence>
<dbReference type="EnsemblBacteria" id="ABF90988">
    <property type="protein sequence ID" value="ABF90988"/>
    <property type="gene ID" value="MXAN_0707"/>
</dbReference>
<evidence type="ECO:0000313" key="6">
    <source>
        <dbReference type="EMBL" id="ABF90988.1"/>
    </source>
</evidence>
<dbReference type="PANTHER" id="PTHR46796:SF15">
    <property type="entry name" value="BLL1074 PROTEIN"/>
    <property type="match status" value="1"/>
</dbReference>
<dbReference type="SUPFAM" id="SSF46689">
    <property type="entry name" value="Homeodomain-like"/>
    <property type="match status" value="1"/>
</dbReference>
<protein>
    <submittedName>
        <fullName evidence="6">Transcriptional regulator, AraC family</fullName>
    </submittedName>
</protein>
<dbReference type="Gene3D" id="1.10.10.60">
    <property type="entry name" value="Homeodomain-like"/>
    <property type="match status" value="1"/>
</dbReference>
<dbReference type="Proteomes" id="UP000002402">
    <property type="component" value="Chromosome"/>
</dbReference>
<name>Q1DEE8_MYXXD</name>
<feature type="compositionally biased region" description="Low complexity" evidence="4">
    <location>
        <begin position="1"/>
        <end position="24"/>
    </location>
</feature>
<evidence type="ECO:0000256" key="4">
    <source>
        <dbReference type="SAM" id="MobiDB-lite"/>
    </source>
</evidence>
<dbReference type="HOGENOM" id="CLU_073078_1_0_7"/>
<dbReference type="PROSITE" id="PS01124">
    <property type="entry name" value="HTH_ARAC_FAMILY_2"/>
    <property type="match status" value="1"/>
</dbReference>
<evidence type="ECO:0000256" key="1">
    <source>
        <dbReference type="ARBA" id="ARBA00023015"/>
    </source>
</evidence>
<feature type="region of interest" description="Disordered" evidence="4">
    <location>
        <begin position="1"/>
        <end position="52"/>
    </location>
</feature>
<dbReference type="KEGG" id="mxa:MXAN_0707"/>
<dbReference type="SMART" id="SM00342">
    <property type="entry name" value="HTH_ARAC"/>
    <property type="match status" value="1"/>
</dbReference>
<keyword evidence="2" id="KW-0238">DNA-binding</keyword>
<evidence type="ECO:0000256" key="2">
    <source>
        <dbReference type="ARBA" id="ARBA00023125"/>
    </source>
</evidence>
<feature type="compositionally biased region" description="Basic residues" evidence="4">
    <location>
        <begin position="25"/>
        <end position="39"/>
    </location>
</feature>
<keyword evidence="1" id="KW-0805">Transcription regulation</keyword>
<dbReference type="GO" id="GO:0043565">
    <property type="term" value="F:sequence-specific DNA binding"/>
    <property type="evidence" value="ECO:0007669"/>
    <property type="project" value="InterPro"/>
</dbReference>
<dbReference type="eggNOG" id="COG2207">
    <property type="taxonomic scope" value="Bacteria"/>
</dbReference>
<dbReference type="PROSITE" id="PS00041">
    <property type="entry name" value="HTH_ARAC_FAMILY_1"/>
    <property type="match status" value="1"/>
</dbReference>
<dbReference type="STRING" id="246197.MXAN_0707"/>
<dbReference type="AlphaFoldDB" id="Q1DEE8"/>
<gene>
    <name evidence="6" type="ordered locus">MXAN_0707</name>
</gene>
<dbReference type="InterPro" id="IPR018062">
    <property type="entry name" value="HTH_AraC-typ_CS"/>
</dbReference>
<accession>Q1DEE8</accession>
<keyword evidence="7" id="KW-1185">Reference proteome</keyword>
<dbReference type="InterPro" id="IPR009057">
    <property type="entry name" value="Homeodomain-like_sf"/>
</dbReference>